<evidence type="ECO:0000256" key="1">
    <source>
        <dbReference type="SAM" id="MobiDB-lite"/>
    </source>
</evidence>
<dbReference type="EMBL" id="KE148153">
    <property type="protein sequence ID" value="EPE06603.1"/>
    <property type="molecule type" value="Genomic_DNA"/>
</dbReference>
<feature type="region of interest" description="Disordered" evidence="1">
    <location>
        <begin position="523"/>
        <end position="556"/>
    </location>
</feature>
<dbReference type="Proteomes" id="UP000016923">
    <property type="component" value="Unassembled WGS sequence"/>
</dbReference>
<keyword evidence="2" id="KW-1133">Transmembrane helix</keyword>
<gene>
    <name evidence="3" type="ORF">F503_02731</name>
</gene>
<protein>
    <submittedName>
        <fullName evidence="3">Uncharacterized protein</fullName>
    </submittedName>
</protein>
<feature type="compositionally biased region" description="Acidic residues" evidence="1">
    <location>
        <begin position="533"/>
        <end position="546"/>
    </location>
</feature>
<feature type="transmembrane region" description="Helical" evidence="2">
    <location>
        <begin position="7"/>
        <end position="29"/>
    </location>
</feature>
<name>S3CJI8_OPHP1</name>
<evidence type="ECO:0000313" key="3">
    <source>
        <dbReference type="EMBL" id="EPE06603.1"/>
    </source>
</evidence>
<evidence type="ECO:0000256" key="2">
    <source>
        <dbReference type="SAM" id="Phobius"/>
    </source>
</evidence>
<sequence length="571" mass="62728">MFLRDFGLLVFIHIALLPDLFLYVPLFFLPLPSPLLFILHICLTYLLHLSCSLRPLVHIHKMAAVQAGQPAFIGDGISTVPAAAVKTMTATAKSANNAPFIGDGTDDNLGAEALLYMIAQSCYHMLGSHSRQMLANRLKTMRAEIIVQVSRMPDPVLMKKVLHEYSPPLYPDLPNAPPDLPTQTTWLASVMEHVTLRDGLDPAVLHQEGWIPVDELLLRLGWHTQEQIDQIKAAAFSQGADYANGVNDWATPPKPVAQNINGIKDTLLRQAIKRAHDQDHDDGPSKRARFASTFSEGDSDSSDSVDSSANVDSLELDLNIDMDNDSIRGDAGAGTGMIDLPPRGRDHSKNKPGSWDQLWHSLPYESRLHKLGPGMTREPLLPADEFTLPLYPMHDSNDQVARYKGKGAKPRYATLDEAMANAPDDYMHCPEYFAWEVEHGRAAPAVLPKDQRLPWVPFHPAIPPAPKSVYDPKLPPGPPMADDIWPGYKVDGQTSANKAKANNTKADIIKARKTKAINVTAGRRQLIPQTDGTADEETDENADGETDGQAGQAVQKSNSGLFGLTWLWGKS</sequence>
<keyword evidence="2" id="KW-0812">Transmembrane</keyword>
<feature type="region of interest" description="Disordered" evidence="1">
    <location>
        <begin position="274"/>
        <end position="310"/>
    </location>
</feature>
<feature type="region of interest" description="Disordered" evidence="1">
    <location>
        <begin position="323"/>
        <end position="352"/>
    </location>
</feature>
<dbReference type="HOGENOM" id="CLU_477423_0_0_1"/>
<organism evidence="3 4">
    <name type="scientific">Ophiostoma piceae (strain UAMH 11346)</name>
    <name type="common">Sap stain fungus</name>
    <dbReference type="NCBI Taxonomy" id="1262450"/>
    <lineage>
        <taxon>Eukaryota</taxon>
        <taxon>Fungi</taxon>
        <taxon>Dikarya</taxon>
        <taxon>Ascomycota</taxon>
        <taxon>Pezizomycotina</taxon>
        <taxon>Sordariomycetes</taxon>
        <taxon>Sordariomycetidae</taxon>
        <taxon>Ophiostomatales</taxon>
        <taxon>Ophiostomataceae</taxon>
        <taxon>Ophiostoma</taxon>
    </lineage>
</organism>
<dbReference type="AlphaFoldDB" id="S3CJI8"/>
<keyword evidence="4" id="KW-1185">Reference proteome</keyword>
<keyword evidence="2" id="KW-0472">Membrane</keyword>
<reference evidence="3 4" key="1">
    <citation type="journal article" date="2013" name="BMC Genomics">
        <title>The genome and transcriptome of the pine saprophyte Ophiostoma piceae, and a comparison with the bark beetle-associated pine pathogen Grosmannia clavigera.</title>
        <authorList>
            <person name="Haridas S."/>
            <person name="Wang Y."/>
            <person name="Lim L."/>
            <person name="Massoumi Alamouti S."/>
            <person name="Jackman S."/>
            <person name="Docking R."/>
            <person name="Robertson G."/>
            <person name="Birol I."/>
            <person name="Bohlmann J."/>
            <person name="Breuil C."/>
        </authorList>
    </citation>
    <scope>NUCLEOTIDE SEQUENCE [LARGE SCALE GENOMIC DNA]</scope>
    <source>
        <strain evidence="3 4">UAMH 11346</strain>
    </source>
</reference>
<proteinExistence type="predicted"/>
<feature type="compositionally biased region" description="Basic and acidic residues" evidence="1">
    <location>
        <begin position="274"/>
        <end position="285"/>
    </location>
</feature>
<accession>S3CJI8</accession>
<evidence type="ECO:0000313" key="4">
    <source>
        <dbReference type="Proteomes" id="UP000016923"/>
    </source>
</evidence>
<dbReference type="eggNOG" id="ENOG502RQEJ">
    <property type="taxonomic scope" value="Eukaryota"/>
</dbReference>
<dbReference type="VEuPathDB" id="FungiDB:F503_02731"/>